<gene>
    <name evidence="1" type="ORF">BTO15_01725</name>
</gene>
<proteinExistence type="predicted"/>
<reference evidence="1 2" key="1">
    <citation type="submission" date="2017-02" db="EMBL/GenBank/DDBJ databases">
        <title>Trade-off between light-utilization and light-protection in marine flavobacteria.</title>
        <authorList>
            <person name="Kumagai Y."/>
            <person name="Yoshizawa S."/>
            <person name="Kogure K."/>
            <person name="Iwasaki W."/>
        </authorList>
    </citation>
    <scope>NUCLEOTIDE SEQUENCE [LARGE SCALE GENOMIC DNA]</scope>
    <source>
        <strain evidence="1 2">KCTC 23670</strain>
    </source>
</reference>
<organism evidence="1 2">
    <name type="scientific">Polaribacter sejongensis</name>
    <dbReference type="NCBI Taxonomy" id="985043"/>
    <lineage>
        <taxon>Bacteria</taxon>
        <taxon>Pseudomonadati</taxon>
        <taxon>Bacteroidota</taxon>
        <taxon>Flavobacteriia</taxon>
        <taxon>Flavobacteriales</taxon>
        <taxon>Flavobacteriaceae</taxon>
    </lineage>
</organism>
<accession>A0ABM6PW42</accession>
<dbReference type="Proteomes" id="UP000232721">
    <property type="component" value="Chromosome"/>
</dbReference>
<keyword evidence="2" id="KW-1185">Reference proteome</keyword>
<sequence>MKMAGLHALSHTDDKEHALYCAVCDNAIVNNLTPIISSDGPDLEFKNIEFFIQKEVITNYKSIISKNTFPRELFSRPPPFLV</sequence>
<evidence type="ECO:0000313" key="1">
    <source>
        <dbReference type="EMBL" id="AUC20908.1"/>
    </source>
</evidence>
<protein>
    <submittedName>
        <fullName evidence="1">Uncharacterized protein</fullName>
    </submittedName>
</protein>
<name>A0ABM6PW42_9FLAO</name>
<dbReference type="EMBL" id="CP019336">
    <property type="protein sequence ID" value="AUC20908.1"/>
    <property type="molecule type" value="Genomic_DNA"/>
</dbReference>
<evidence type="ECO:0000313" key="2">
    <source>
        <dbReference type="Proteomes" id="UP000232721"/>
    </source>
</evidence>